<dbReference type="SUPFAM" id="SSF56112">
    <property type="entry name" value="Protein kinase-like (PK-like)"/>
    <property type="match status" value="1"/>
</dbReference>
<sequence length="790" mass="87851">MDREVILVAVDASKEITDYALEWAVCNVIKAMDCLVLVAILPSLQPPHPAASGPGNQIHQFVSSLLKKRGLLAHNDQNSCDNTSFVDGHDVAQRINYVCLEMMQQLFSLHNVVQVITQVRVEADAQMGSVAMVAKELGATWVILDRRLKKEGDCCVTLLNSNIILVDHAIPKILRRPVDFLTGKKLDLSDPTMADMLGLLPTCSMVKDQFHKASHPVTKFKPTSPHLSSHELETEAINSSASCCKSQSSYKTAKFDIESPHKSTASSIEEKTKSCSATTSGKSKRDINRNNGVNAMQTAATPPRRSTNSPHLLQKPRSPNQSRQSIISNNKNAAVVCPSSSTIERTSSIRRIMSLSIKQPPTPPPLCSVCKHNAPILGKAPQRFGYKEIENATDGFSRDNFLAEGGSGLVYRGVLPDGQVVAVKRHKMLSAQGASEFCCEVEVLSCAQHRNLVMLVGYCTEIEWLLVYEFACNGSLDKHLYGTETNKVMGWHNRMKVAMGAARGLRYLHEDCRVGCIVHRDFRPTNILLTHDFEPMVGDFGLARWQTDGQSAEETCIIGAFGYLAPEYTQTGLITEKADVYAFGVVLLELLTGITATEFSKIGGRQYLAEWASVLLPSRLSVERKIFNGIIDPRLENNYVDKEVECMMYAAILCTSPYPERRPRMSKILKILEGDMLSYMACGRGQSIPDYPKQNLNWNTADRPWNQKLYVSPSSHLMQTIHNMNLSPSKHGARGNNDWNSIFKPKTPSNEYKMASGDWDLNQSELSINEEYREYLQGSLSKFINNLIVK</sequence>
<dbReference type="InterPro" id="IPR008266">
    <property type="entry name" value="Tyr_kinase_AS"/>
</dbReference>
<evidence type="ECO:0000256" key="2">
    <source>
        <dbReference type="ARBA" id="ARBA00022741"/>
    </source>
</evidence>
<dbReference type="PANTHER" id="PTHR47989">
    <property type="entry name" value="OS01G0750732 PROTEIN"/>
    <property type="match status" value="1"/>
</dbReference>
<keyword evidence="2" id="KW-0547">Nucleotide-binding</keyword>
<dbReference type="Proteomes" id="UP000325577">
    <property type="component" value="Linkage Group LG14"/>
</dbReference>
<evidence type="ECO:0000256" key="4">
    <source>
        <dbReference type="SAM" id="MobiDB-lite"/>
    </source>
</evidence>
<feature type="domain" description="Protein kinase" evidence="5">
    <location>
        <begin position="396"/>
        <end position="680"/>
    </location>
</feature>
<evidence type="ECO:0000256" key="1">
    <source>
        <dbReference type="ARBA" id="ARBA00022527"/>
    </source>
</evidence>
<dbReference type="InterPro" id="IPR001245">
    <property type="entry name" value="Ser-Thr/Tyr_kinase_cat_dom"/>
</dbReference>
<gene>
    <name evidence="6" type="ORF">F0562_025558</name>
</gene>
<protein>
    <recommendedName>
        <fullName evidence="5">Protein kinase domain-containing protein</fullName>
    </recommendedName>
</protein>
<dbReference type="InterPro" id="IPR000719">
    <property type="entry name" value="Prot_kinase_dom"/>
</dbReference>
<keyword evidence="3" id="KW-0067">ATP-binding</keyword>
<dbReference type="CDD" id="cd14066">
    <property type="entry name" value="STKc_IRAK"/>
    <property type="match status" value="1"/>
</dbReference>
<evidence type="ECO:0000313" key="6">
    <source>
        <dbReference type="EMBL" id="KAA8538866.1"/>
    </source>
</evidence>
<dbReference type="GO" id="GO:0005524">
    <property type="term" value="F:ATP binding"/>
    <property type="evidence" value="ECO:0007669"/>
    <property type="project" value="UniProtKB-KW"/>
</dbReference>
<keyword evidence="1" id="KW-0723">Serine/threonine-protein kinase</keyword>
<dbReference type="PANTHER" id="PTHR47989:SF37">
    <property type="entry name" value="INACTIVE PROTEIN KINASE SELMODRAFT_444075"/>
    <property type="match status" value="1"/>
</dbReference>
<dbReference type="AlphaFoldDB" id="A0A5J5B931"/>
<dbReference type="EMBL" id="CM018037">
    <property type="protein sequence ID" value="KAA8538866.1"/>
    <property type="molecule type" value="Genomic_DNA"/>
</dbReference>
<accession>A0A5J5B931</accession>
<dbReference type="GO" id="GO:0004674">
    <property type="term" value="F:protein serine/threonine kinase activity"/>
    <property type="evidence" value="ECO:0007669"/>
    <property type="project" value="UniProtKB-KW"/>
</dbReference>
<dbReference type="InterPro" id="IPR011009">
    <property type="entry name" value="Kinase-like_dom_sf"/>
</dbReference>
<keyword evidence="7" id="KW-1185">Reference proteome</keyword>
<name>A0A5J5B931_9ASTE</name>
<dbReference type="PROSITE" id="PS00109">
    <property type="entry name" value="PROTEIN_KINASE_TYR"/>
    <property type="match status" value="1"/>
</dbReference>
<keyword evidence="1" id="KW-0808">Transferase</keyword>
<dbReference type="Gene3D" id="1.10.510.10">
    <property type="entry name" value="Transferase(Phosphotransferase) domain 1"/>
    <property type="match status" value="1"/>
</dbReference>
<evidence type="ECO:0000259" key="5">
    <source>
        <dbReference type="PROSITE" id="PS50011"/>
    </source>
</evidence>
<dbReference type="PROSITE" id="PS50011">
    <property type="entry name" value="PROTEIN_KINASE_DOM"/>
    <property type="match status" value="1"/>
</dbReference>
<feature type="compositionally biased region" description="Polar residues" evidence="4">
    <location>
        <begin position="289"/>
        <end position="331"/>
    </location>
</feature>
<organism evidence="6 7">
    <name type="scientific">Nyssa sinensis</name>
    <dbReference type="NCBI Taxonomy" id="561372"/>
    <lineage>
        <taxon>Eukaryota</taxon>
        <taxon>Viridiplantae</taxon>
        <taxon>Streptophyta</taxon>
        <taxon>Embryophyta</taxon>
        <taxon>Tracheophyta</taxon>
        <taxon>Spermatophyta</taxon>
        <taxon>Magnoliopsida</taxon>
        <taxon>eudicotyledons</taxon>
        <taxon>Gunneridae</taxon>
        <taxon>Pentapetalae</taxon>
        <taxon>asterids</taxon>
        <taxon>Cornales</taxon>
        <taxon>Nyssaceae</taxon>
        <taxon>Nyssa</taxon>
    </lineage>
</organism>
<feature type="region of interest" description="Disordered" evidence="4">
    <location>
        <begin position="258"/>
        <end position="331"/>
    </location>
</feature>
<dbReference type="FunFam" id="3.30.200.20:FF:000162">
    <property type="entry name" value="Adenine nucleotide alpha hydrolase-like domain kinase"/>
    <property type="match status" value="1"/>
</dbReference>
<reference evidence="6 7" key="1">
    <citation type="submission" date="2019-09" db="EMBL/GenBank/DDBJ databases">
        <title>A chromosome-level genome assembly of the Chinese tupelo Nyssa sinensis.</title>
        <authorList>
            <person name="Yang X."/>
            <person name="Kang M."/>
            <person name="Yang Y."/>
            <person name="Xiong H."/>
            <person name="Wang M."/>
            <person name="Zhang Z."/>
            <person name="Wang Z."/>
            <person name="Wu H."/>
            <person name="Ma T."/>
            <person name="Liu J."/>
            <person name="Xi Z."/>
        </authorList>
    </citation>
    <scope>NUCLEOTIDE SEQUENCE [LARGE SCALE GENOMIC DNA]</scope>
    <source>
        <strain evidence="6">J267</strain>
        <tissue evidence="6">Leaf</tissue>
    </source>
</reference>
<dbReference type="Pfam" id="PF07714">
    <property type="entry name" value="PK_Tyr_Ser-Thr"/>
    <property type="match status" value="1"/>
</dbReference>
<dbReference type="FunFam" id="1.10.510.10:FF:000095">
    <property type="entry name" value="protein STRUBBELIG-RECEPTOR FAMILY 8"/>
    <property type="match status" value="1"/>
</dbReference>
<evidence type="ECO:0000313" key="7">
    <source>
        <dbReference type="Proteomes" id="UP000325577"/>
    </source>
</evidence>
<dbReference type="OrthoDB" id="1857192at2759"/>
<proteinExistence type="predicted"/>
<keyword evidence="1" id="KW-0418">Kinase</keyword>
<evidence type="ECO:0000256" key="3">
    <source>
        <dbReference type="ARBA" id="ARBA00022840"/>
    </source>
</evidence>
<dbReference type="Gene3D" id="3.30.200.20">
    <property type="entry name" value="Phosphorylase Kinase, domain 1"/>
    <property type="match status" value="1"/>
</dbReference>